<dbReference type="SMART" id="SM00674">
    <property type="entry name" value="CENPB"/>
    <property type="match status" value="1"/>
</dbReference>
<dbReference type="InterPro" id="IPR050863">
    <property type="entry name" value="CenT-Element_Derived"/>
</dbReference>
<dbReference type="RefSeq" id="XP_001587324.1">
    <property type="nucleotide sequence ID" value="XM_001587274.1"/>
</dbReference>
<dbReference type="InterPro" id="IPR006600">
    <property type="entry name" value="HTH_CenpB_DNA-bd_dom"/>
</dbReference>
<evidence type="ECO:0000313" key="4">
    <source>
        <dbReference type="Proteomes" id="UP000001312"/>
    </source>
</evidence>
<dbReference type="AlphaFoldDB" id="A7F356"/>
<dbReference type="Proteomes" id="UP000001312">
    <property type="component" value="Unassembled WGS sequence"/>
</dbReference>
<dbReference type="GeneID" id="5483269"/>
<keyword evidence="1" id="KW-0238">DNA-binding</keyword>
<evidence type="ECO:0000256" key="1">
    <source>
        <dbReference type="ARBA" id="ARBA00023125"/>
    </source>
</evidence>
<dbReference type="InParanoid" id="A7F356"/>
<name>A7F356_SCLS1</name>
<reference evidence="4" key="1">
    <citation type="journal article" date="2011" name="PLoS Genet.">
        <title>Genomic analysis of the necrotrophic fungal pathogens Sclerotinia sclerotiorum and Botrytis cinerea.</title>
        <authorList>
            <person name="Amselem J."/>
            <person name="Cuomo C.A."/>
            <person name="van Kan J.A."/>
            <person name="Viaud M."/>
            <person name="Benito E.P."/>
            <person name="Couloux A."/>
            <person name="Coutinho P.M."/>
            <person name="de Vries R.P."/>
            <person name="Dyer P.S."/>
            <person name="Fillinger S."/>
            <person name="Fournier E."/>
            <person name="Gout L."/>
            <person name="Hahn M."/>
            <person name="Kohn L."/>
            <person name="Lapalu N."/>
            <person name="Plummer K.M."/>
            <person name="Pradier J.M."/>
            <person name="Quevillon E."/>
            <person name="Sharon A."/>
            <person name="Simon A."/>
            <person name="ten Have A."/>
            <person name="Tudzynski B."/>
            <person name="Tudzynski P."/>
            <person name="Wincker P."/>
            <person name="Andrew M."/>
            <person name="Anthouard V."/>
            <person name="Beever R.E."/>
            <person name="Beffa R."/>
            <person name="Benoit I."/>
            <person name="Bouzid O."/>
            <person name="Brault B."/>
            <person name="Chen Z."/>
            <person name="Choquer M."/>
            <person name="Collemare J."/>
            <person name="Cotton P."/>
            <person name="Danchin E.G."/>
            <person name="Da Silva C."/>
            <person name="Gautier A."/>
            <person name="Giraud C."/>
            <person name="Giraud T."/>
            <person name="Gonzalez C."/>
            <person name="Grossetete S."/>
            <person name="Guldener U."/>
            <person name="Henrissat B."/>
            <person name="Howlett B.J."/>
            <person name="Kodira C."/>
            <person name="Kretschmer M."/>
            <person name="Lappartient A."/>
            <person name="Leroch M."/>
            <person name="Levis C."/>
            <person name="Mauceli E."/>
            <person name="Neuveglise C."/>
            <person name="Oeser B."/>
            <person name="Pearson M."/>
            <person name="Poulain J."/>
            <person name="Poussereau N."/>
            <person name="Quesneville H."/>
            <person name="Rascle C."/>
            <person name="Schumacher J."/>
            <person name="Segurens B."/>
            <person name="Sexton A."/>
            <person name="Silva E."/>
            <person name="Sirven C."/>
            <person name="Soanes D.M."/>
            <person name="Talbot N.J."/>
            <person name="Templeton M."/>
            <person name="Yandava C."/>
            <person name="Yarden O."/>
            <person name="Zeng Q."/>
            <person name="Rollins J.A."/>
            <person name="Lebrun M.H."/>
            <person name="Dickman M."/>
        </authorList>
    </citation>
    <scope>NUCLEOTIDE SEQUENCE [LARGE SCALE GENOMIC DNA]</scope>
    <source>
        <strain evidence="4">ATCC 18683 / 1980 / Ss-1</strain>
    </source>
</reference>
<dbReference type="EMBL" id="CH476639">
    <property type="protein sequence ID" value="EDN96148.1"/>
    <property type="molecule type" value="Genomic_DNA"/>
</dbReference>
<keyword evidence="4" id="KW-1185">Reference proteome</keyword>
<proteinExistence type="predicted"/>
<evidence type="ECO:0000313" key="3">
    <source>
        <dbReference type="EMBL" id="EDN96148.1"/>
    </source>
</evidence>
<dbReference type="PANTHER" id="PTHR19303:SF62">
    <property type="entry name" value="HTH CENPB-TYPE DOMAIN-CONTAINING PROTEIN-RELATED"/>
    <property type="match status" value="1"/>
</dbReference>
<organism evidence="3 4">
    <name type="scientific">Sclerotinia sclerotiorum (strain ATCC 18683 / 1980 / Ss-1)</name>
    <name type="common">White mold</name>
    <name type="synonym">Whetzelinia sclerotiorum</name>
    <dbReference type="NCBI Taxonomy" id="665079"/>
    <lineage>
        <taxon>Eukaryota</taxon>
        <taxon>Fungi</taxon>
        <taxon>Dikarya</taxon>
        <taxon>Ascomycota</taxon>
        <taxon>Pezizomycotina</taxon>
        <taxon>Leotiomycetes</taxon>
        <taxon>Helotiales</taxon>
        <taxon>Sclerotiniaceae</taxon>
        <taxon>Sclerotinia</taxon>
    </lineage>
</organism>
<gene>
    <name evidence="3" type="ORF">SS1G_12354</name>
</gene>
<dbReference type="KEGG" id="ssl:SS1G_12354"/>
<dbReference type="GO" id="GO:0005634">
    <property type="term" value="C:nucleus"/>
    <property type="evidence" value="ECO:0000318"/>
    <property type="project" value="GO_Central"/>
</dbReference>
<dbReference type="Pfam" id="PF03184">
    <property type="entry name" value="DDE_1"/>
    <property type="match status" value="1"/>
</dbReference>
<accession>A7F356</accession>
<protein>
    <recommendedName>
        <fullName evidence="2">HTH CENPB-type domain-containing protein</fullName>
    </recommendedName>
</protein>
<dbReference type="Pfam" id="PF03221">
    <property type="entry name" value="HTH_Tnp_Tc5"/>
    <property type="match status" value="1"/>
</dbReference>
<sequence>MNGLTPCTEFRPKSHNLIDLEEEVLIQYILDMDKKGFSPRISDMEDIANYILEMQGAKKVGKLWTHRFVKRYTELKTCFNRVYDFQRALCEDSEFIERRFRLVSNMQAKYGDLLYDWLIKPTINRWTDNETDLEWIKHFNKHIESRKVGRYRMLILDRHENHKSPAFQEYYKEHNIILLSLLPHSLYLTQPLDINCFDPLKCSYNRQIENFIKAHITYITKTEFFQAFKAQSQTSHNPTEVLSQSTLVKSRIAQHQGSSSTPIFETIAALAKGIELLAYANTLLTAEVHNLRKANKALSKHRRVRKALIRKRGAFSIEDKHSILEQENVEDQIQHDEYTNDGSSARRQATIRRCSKCGSTLHNARTYKKGFVSKLNDIEDIMNYILESQGAKKVGKL</sequence>
<dbReference type="GO" id="GO:0003677">
    <property type="term" value="F:DNA binding"/>
    <property type="evidence" value="ECO:0000318"/>
    <property type="project" value="GO_Central"/>
</dbReference>
<feature type="domain" description="HTH CENPB-type" evidence="2">
    <location>
        <begin position="9"/>
        <end position="78"/>
    </location>
</feature>
<evidence type="ECO:0000259" key="2">
    <source>
        <dbReference type="PROSITE" id="PS51253"/>
    </source>
</evidence>
<dbReference type="PROSITE" id="PS51253">
    <property type="entry name" value="HTH_CENPB"/>
    <property type="match status" value="1"/>
</dbReference>
<dbReference type="HOGENOM" id="CLU_013929_4_1_1"/>
<dbReference type="PANTHER" id="PTHR19303">
    <property type="entry name" value="TRANSPOSON"/>
    <property type="match status" value="1"/>
</dbReference>
<dbReference type="InterPro" id="IPR004875">
    <property type="entry name" value="DDE_SF_endonuclease_dom"/>
</dbReference>